<keyword evidence="2" id="KW-1133">Transmembrane helix</keyword>
<evidence type="ECO:0000313" key="4">
    <source>
        <dbReference type="EMBL" id="NVP01896.1"/>
    </source>
</evidence>
<accession>A0A850QTC1</accession>
<gene>
    <name evidence="4" type="ORF">HWA77_16905</name>
</gene>
<sequence>MSIFHIYAFGDPVTTNKVFNAIAIIFKHDVYLTIAATILILGYLLNSVKSLSNGAREIPIPQLLIAIILFSMAFQNKGTVAIENRFNSTITHIDNVPIGVAFPAELTSKLGYVLLQKYEQAFITDNEQKISKAGFLTPMKSLAKLRETSITNNNISTLLSNINGINLDRTLRQYTTDCTAIRSLGSDGIQSLFAGDISHTLKFTSSAYGTTLYRAGGSSQSLTCSEAYTAISDLITAASKKVATHNLKYQVYNFNKDTNNVDNSLDGTVEVQKFLNAVSTDNINATGFNKALLLSSYAENGLLNYYSTLGANDLYENMSSSIAARNQIWITQGEIWSDTVFDLLSLLEAILYAITPFIAFGILLGQFGIRLFSIYLQLLGVFALMPILMTILSSVMFDELTAYTSMLRAQYDPNSILFMQNLTVKCHELLAYGGMLSATILPAIAFALVSGSAMGLGTALKGIASAQPKDTDAVPNQMIKQQDSIVDQGIYKQNVGVDGIGGISKLTSDRMVSIGQGQTLEQSVSDSKARLVSAEQSYQNAQSHSQSMIDNKSMNQSELSQFSNSVSTSNSERAGVINNAVNSIAKEHNLTDQQTATIRSAAAIAATVGTPKAAEILAGAGISANMNLASEGLSGNAKTYNQALSDALNLSKSKAFESAYQDAEKADYSNNTTLTQGNTFADKLDSNEMKAYREVEAAKQEYSTVSSLSNSLSTSSPQDIIPFMLNHYGSDNREQMQNWVSSLDSKGQELYFKNLSDIETKDNISSQDHAQFLAALQTADTLKDGKGLLSMVSGSNIETPQDKTNVDVGFTNKYDSTTIGTPSSSSIPTIGDGQLGQQFASSSSQVELDYDQDRPDTVSQEMQSEFNANKDATFDKIYVNPANLTNNDDAYIAAQGSMNGVAVVGNVAGDAIEQGADYLSGVASNIVFGEDDKPVNNQPPKDLIPSFGENGQDPVEMIQVKK</sequence>
<organism evidence="4 5">
    <name type="scientific">Photobacterium damselae subsp. damselae</name>
    <name type="common">Listonella damsela</name>
    <dbReference type="NCBI Taxonomy" id="85581"/>
    <lineage>
        <taxon>Bacteria</taxon>
        <taxon>Pseudomonadati</taxon>
        <taxon>Pseudomonadota</taxon>
        <taxon>Gammaproteobacteria</taxon>
        <taxon>Vibrionales</taxon>
        <taxon>Vibrionaceae</taxon>
        <taxon>Photobacterium</taxon>
    </lineage>
</organism>
<reference evidence="4 5" key="1">
    <citation type="submission" date="2020-06" db="EMBL/GenBank/DDBJ databases">
        <title>Photobacterium damselae subsp. damselae comparative genomics.</title>
        <authorList>
            <person name="Osorio C.R."/>
        </authorList>
    </citation>
    <scope>NUCLEOTIDE SEQUENCE [LARGE SCALE GENOMIC DNA]</scope>
    <source>
        <strain evidence="4 5">TW250/03</strain>
    </source>
</reference>
<protein>
    <submittedName>
        <fullName evidence="4">Conjugal transfer protein TraG N-terminal domain-containing protein</fullName>
    </submittedName>
</protein>
<dbReference type="Proteomes" id="UP000533429">
    <property type="component" value="Unassembled WGS sequence"/>
</dbReference>
<feature type="transmembrane region" description="Helical" evidence="2">
    <location>
        <begin position="349"/>
        <end position="369"/>
    </location>
</feature>
<feature type="transmembrane region" description="Helical" evidence="2">
    <location>
        <begin position="429"/>
        <end position="449"/>
    </location>
</feature>
<evidence type="ECO:0000259" key="3">
    <source>
        <dbReference type="Pfam" id="PF07916"/>
    </source>
</evidence>
<comment type="caution">
    <text evidence="4">The sequence shown here is derived from an EMBL/GenBank/DDBJ whole genome shotgun (WGS) entry which is preliminary data.</text>
</comment>
<name>A0A850QTC1_PHODD</name>
<keyword evidence="2" id="KW-0472">Membrane</keyword>
<evidence type="ECO:0000313" key="5">
    <source>
        <dbReference type="Proteomes" id="UP000533429"/>
    </source>
</evidence>
<keyword evidence="2" id="KW-0812">Transmembrane</keyword>
<feature type="transmembrane region" description="Helical" evidence="2">
    <location>
        <begin position="58"/>
        <end position="75"/>
    </location>
</feature>
<feature type="region of interest" description="Disordered" evidence="1">
    <location>
        <begin position="931"/>
        <end position="962"/>
    </location>
</feature>
<dbReference type="AlphaFoldDB" id="A0A850QTC1"/>
<feature type="domain" description="TraG N-terminal Proteobacteria" evidence="3">
    <location>
        <begin position="6"/>
        <end position="460"/>
    </location>
</feature>
<evidence type="ECO:0000256" key="2">
    <source>
        <dbReference type="SAM" id="Phobius"/>
    </source>
</evidence>
<dbReference type="EMBL" id="JABXOR010001070">
    <property type="protein sequence ID" value="NVP01896.1"/>
    <property type="molecule type" value="Genomic_DNA"/>
</dbReference>
<dbReference type="Pfam" id="PF07916">
    <property type="entry name" value="TraG_N"/>
    <property type="match status" value="1"/>
</dbReference>
<feature type="transmembrane region" description="Helical" evidence="2">
    <location>
        <begin position="30"/>
        <end position="46"/>
    </location>
</feature>
<evidence type="ECO:0000256" key="1">
    <source>
        <dbReference type="SAM" id="MobiDB-lite"/>
    </source>
</evidence>
<feature type="transmembrane region" description="Helical" evidence="2">
    <location>
        <begin position="375"/>
        <end position="397"/>
    </location>
</feature>
<proteinExistence type="predicted"/>
<dbReference type="InterPro" id="IPR012931">
    <property type="entry name" value="TraG_N_Proteobacteria"/>
</dbReference>